<dbReference type="GO" id="GO:0003755">
    <property type="term" value="F:peptidyl-prolyl cis-trans isomerase activity"/>
    <property type="evidence" value="ECO:0007669"/>
    <property type="project" value="UniProtKB-KW"/>
</dbReference>
<accession>A0A1F5Z3B6</accession>
<dbReference type="Pfam" id="PF05697">
    <property type="entry name" value="Trigger_N"/>
    <property type="match status" value="1"/>
</dbReference>
<dbReference type="Gene3D" id="1.10.3120.10">
    <property type="entry name" value="Trigger factor, C-terminal domain"/>
    <property type="match status" value="1"/>
</dbReference>
<evidence type="ECO:0000256" key="4">
    <source>
        <dbReference type="ARBA" id="ARBA00013194"/>
    </source>
</evidence>
<evidence type="ECO:0000256" key="6">
    <source>
        <dbReference type="ARBA" id="ARBA00023110"/>
    </source>
</evidence>
<evidence type="ECO:0000256" key="9">
    <source>
        <dbReference type="ARBA" id="ARBA00029986"/>
    </source>
</evidence>
<keyword evidence="7" id="KW-0143">Chaperone</keyword>
<dbReference type="GO" id="GO:0043022">
    <property type="term" value="F:ribosome binding"/>
    <property type="evidence" value="ECO:0007669"/>
    <property type="project" value="TreeGrafter"/>
</dbReference>
<dbReference type="InterPro" id="IPR037041">
    <property type="entry name" value="Trigger_fac_C_sf"/>
</dbReference>
<protein>
    <recommendedName>
        <fullName evidence="5">Trigger factor</fullName>
        <ecNumber evidence="4">5.2.1.8</ecNumber>
    </recommendedName>
    <alternativeName>
        <fullName evidence="9">PPIase</fullName>
    </alternativeName>
</protein>
<dbReference type="Gene3D" id="3.30.70.1050">
    <property type="entry name" value="Trigger factor ribosome-binding domain"/>
    <property type="match status" value="1"/>
</dbReference>
<dbReference type="PANTHER" id="PTHR30560">
    <property type="entry name" value="TRIGGER FACTOR CHAPERONE AND PEPTIDYL-PROLYL CIS/TRANS ISOMERASE"/>
    <property type="match status" value="1"/>
</dbReference>
<gene>
    <name evidence="12" type="ORF">A2777_03605</name>
</gene>
<keyword evidence="6" id="KW-0697">Rotamase</keyword>
<dbReference type="GO" id="GO:0005737">
    <property type="term" value="C:cytoplasm"/>
    <property type="evidence" value="ECO:0007669"/>
    <property type="project" value="UniProtKB-SubCell"/>
</dbReference>
<dbReference type="EC" id="5.2.1.8" evidence="4"/>
<dbReference type="SUPFAM" id="SSF109998">
    <property type="entry name" value="Triger factor/SurA peptide-binding domain-like"/>
    <property type="match status" value="1"/>
</dbReference>
<dbReference type="InterPro" id="IPR005215">
    <property type="entry name" value="Trig_fac"/>
</dbReference>
<name>A0A1F5Z3B6_9BACT</name>
<dbReference type="InterPro" id="IPR036611">
    <property type="entry name" value="Trigger_fac_ribosome-bd_sf"/>
</dbReference>
<evidence type="ECO:0000313" key="12">
    <source>
        <dbReference type="EMBL" id="OGG06916.1"/>
    </source>
</evidence>
<dbReference type="Pfam" id="PF05698">
    <property type="entry name" value="Trigger_C"/>
    <property type="match status" value="1"/>
</dbReference>
<comment type="catalytic activity">
    <reaction evidence="1">
        <text>[protein]-peptidylproline (omega=180) = [protein]-peptidylproline (omega=0)</text>
        <dbReference type="Rhea" id="RHEA:16237"/>
        <dbReference type="Rhea" id="RHEA-COMP:10747"/>
        <dbReference type="Rhea" id="RHEA-COMP:10748"/>
        <dbReference type="ChEBI" id="CHEBI:83833"/>
        <dbReference type="ChEBI" id="CHEBI:83834"/>
        <dbReference type="EC" id="5.2.1.8"/>
    </reaction>
</comment>
<dbReference type="GO" id="GO:0044183">
    <property type="term" value="F:protein folding chaperone"/>
    <property type="evidence" value="ECO:0007669"/>
    <property type="project" value="TreeGrafter"/>
</dbReference>
<keyword evidence="8" id="KW-0413">Isomerase</keyword>
<evidence type="ECO:0000256" key="8">
    <source>
        <dbReference type="ARBA" id="ARBA00023235"/>
    </source>
</evidence>
<feature type="domain" description="Trigger factor ribosome-binding bacterial" evidence="10">
    <location>
        <begin position="4"/>
        <end position="130"/>
    </location>
</feature>
<evidence type="ECO:0000256" key="3">
    <source>
        <dbReference type="ARBA" id="ARBA00005464"/>
    </source>
</evidence>
<comment type="similarity">
    <text evidence="3">Belongs to the FKBP-type PPIase family. Tig subfamily.</text>
</comment>
<evidence type="ECO:0000313" key="13">
    <source>
        <dbReference type="Proteomes" id="UP000177354"/>
    </source>
</evidence>
<reference evidence="12 13" key="1">
    <citation type="journal article" date="2016" name="Nat. Commun.">
        <title>Thousands of microbial genomes shed light on interconnected biogeochemical processes in an aquifer system.</title>
        <authorList>
            <person name="Anantharaman K."/>
            <person name="Brown C.T."/>
            <person name="Hug L.A."/>
            <person name="Sharon I."/>
            <person name="Castelle C.J."/>
            <person name="Probst A.J."/>
            <person name="Thomas B.C."/>
            <person name="Singh A."/>
            <person name="Wilkins M.J."/>
            <person name="Karaoz U."/>
            <person name="Brodie E.L."/>
            <person name="Williams K.H."/>
            <person name="Hubbard S.S."/>
            <person name="Banfield J.F."/>
        </authorList>
    </citation>
    <scope>NUCLEOTIDE SEQUENCE [LARGE SCALE GENOMIC DNA]</scope>
</reference>
<dbReference type="Proteomes" id="UP000177354">
    <property type="component" value="Unassembled WGS sequence"/>
</dbReference>
<comment type="subcellular location">
    <subcellularLocation>
        <location evidence="2">Cytoplasm</location>
    </subcellularLocation>
</comment>
<evidence type="ECO:0000256" key="7">
    <source>
        <dbReference type="ARBA" id="ARBA00023186"/>
    </source>
</evidence>
<comment type="caution">
    <text evidence="12">The sequence shown here is derived from an EMBL/GenBank/DDBJ whole genome shotgun (WGS) entry which is preliminary data.</text>
</comment>
<dbReference type="GO" id="GO:0015031">
    <property type="term" value="P:protein transport"/>
    <property type="evidence" value="ECO:0007669"/>
    <property type="project" value="InterPro"/>
</dbReference>
<sequence>MTATTVKQMPKSTVELEITIPWSDIKSTYDQILTQVSKDAEISGFRKGKAPKKIIEDKADKNKLYEEVIRKIIPKAYSDAVKEHQLNPIISPKIEIIKAKIGGDWAVKAIISLKPKINLKNYKEKIKIIKAAKVKLWTPGQDKEAVQKKLDLEEIIKTVIEEVEIELSDELVNEEANRLLSDLIDRTRQLGLTMEQYLISKGKSREQLRAEYADEAKKNLTLEFALMEIAEAENITVNQTDIDNLLNNIKDEKEKEKLKSNSYYLAHLLRQQKTIDFINNL</sequence>
<evidence type="ECO:0000256" key="5">
    <source>
        <dbReference type="ARBA" id="ARBA00016902"/>
    </source>
</evidence>
<proteinExistence type="inferred from homology"/>
<dbReference type="PANTHER" id="PTHR30560:SF3">
    <property type="entry name" value="TRIGGER FACTOR-LIKE PROTEIN TIG, CHLOROPLASTIC"/>
    <property type="match status" value="1"/>
</dbReference>
<feature type="domain" description="Trigger factor C-terminal" evidence="11">
    <location>
        <begin position="144"/>
        <end position="278"/>
    </location>
</feature>
<dbReference type="GO" id="GO:0043335">
    <property type="term" value="P:protein unfolding"/>
    <property type="evidence" value="ECO:0007669"/>
    <property type="project" value="TreeGrafter"/>
</dbReference>
<dbReference type="InterPro" id="IPR027304">
    <property type="entry name" value="Trigger_fact/SurA_dom_sf"/>
</dbReference>
<dbReference type="SUPFAM" id="SSF102735">
    <property type="entry name" value="Trigger factor ribosome-binding domain"/>
    <property type="match status" value="1"/>
</dbReference>
<dbReference type="InterPro" id="IPR008880">
    <property type="entry name" value="Trigger_fac_C"/>
</dbReference>
<dbReference type="InterPro" id="IPR008881">
    <property type="entry name" value="Trigger_fac_ribosome-bd_bac"/>
</dbReference>
<evidence type="ECO:0000259" key="11">
    <source>
        <dbReference type="Pfam" id="PF05698"/>
    </source>
</evidence>
<evidence type="ECO:0000256" key="2">
    <source>
        <dbReference type="ARBA" id="ARBA00004496"/>
    </source>
</evidence>
<organism evidence="12 13">
    <name type="scientific">Candidatus Gottesmanbacteria bacterium RIFCSPHIGHO2_01_FULL_40_15</name>
    <dbReference type="NCBI Taxonomy" id="1798376"/>
    <lineage>
        <taxon>Bacteria</taxon>
        <taxon>Candidatus Gottesmaniibacteriota</taxon>
    </lineage>
</organism>
<dbReference type="EMBL" id="MFJF01000013">
    <property type="protein sequence ID" value="OGG06916.1"/>
    <property type="molecule type" value="Genomic_DNA"/>
</dbReference>
<evidence type="ECO:0000259" key="10">
    <source>
        <dbReference type="Pfam" id="PF05697"/>
    </source>
</evidence>
<dbReference type="AlphaFoldDB" id="A0A1F5Z3B6"/>
<dbReference type="GO" id="GO:0051083">
    <property type="term" value="P:'de novo' cotranslational protein folding"/>
    <property type="evidence" value="ECO:0007669"/>
    <property type="project" value="TreeGrafter"/>
</dbReference>
<evidence type="ECO:0000256" key="1">
    <source>
        <dbReference type="ARBA" id="ARBA00000971"/>
    </source>
</evidence>